<dbReference type="PANTHER" id="PTHR42844:SF1">
    <property type="entry name" value="DIHYDRONEOPTERIN ALDOLASE 1-RELATED"/>
    <property type="match status" value="1"/>
</dbReference>
<evidence type="ECO:0000256" key="4">
    <source>
        <dbReference type="ARBA" id="ARBA00022909"/>
    </source>
</evidence>
<dbReference type="SUPFAM" id="SSF55620">
    <property type="entry name" value="Tetrahydrobiopterin biosynthesis enzymes-like"/>
    <property type="match status" value="1"/>
</dbReference>
<dbReference type="PANTHER" id="PTHR42844">
    <property type="entry name" value="DIHYDRONEOPTERIN ALDOLASE 1-RELATED"/>
    <property type="match status" value="1"/>
</dbReference>
<evidence type="ECO:0000313" key="8">
    <source>
        <dbReference type="EMBL" id="MBC8536623.1"/>
    </source>
</evidence>
<dbReference type="GO" id="GO:0005737">
    <property type="term" value="C:cytoplasm"/>
    <property type="evidence" value="ECO:0007669"/>
    <property type="project" value="TreeGrafter"/>
</dbReference>
<dbReference type="SMART" id="SM00905">
    <property type="entry name" value="FolB"/>
    <property type="match status" value="1"/>
</dbReference>
<dbReference type="GO" id="GO:0004150">
    <property type="term" value="F:dihydroneopterin aldolase activity"/>
    <property type="evidence" value="ECO:0007669"/>
    <property type="project" value="UniProtKB-UniRule"/>
</dbReference>
<dbReference type="InterPro" id="IPR006156">
    <property type="entry name" value="Dihydroneopterin_aldolase"/>
</dbReference>
<dbReference type="GO" id="GO:0046656">
    <property type="term" value="P:folic acid biosynthetic process"/>
    <property type="evidence" value="ECO:0007669"/>
    <property type="project" value="UniProtKB-UniRule"/>
</dbReference>
<dbReference type="NCBIfam" id="TIGR00525">
    <property type="entry name" value="folB"/>
    <property type="match status" value="1"/>
</dbReference>
<evidence type="ECO:0000256" key="1">
    <source>
        <dbReference type="ARBA" id="ARBA00001353"/>
    </source>
</evidence>
<feature type="domain" description="Dihydroneopterin aldolase/epimerase" evidence="7">
    <location>
        <begin position="4"/>
        <end position="117"/>
    </location>
</feature>
<reference evidence="8" key="1">
    <citation type="submission" date="2020-08" db="EMBL/GenBank/DDBJ databases">
        <title>Genome public.</title>
        <authorList>
            <person name="Liu C."/>
            <person name="Sun Q."/>
        </authorList>
    </citation>
    <scope>NUCLEOTIDE SEQUENCE</scope>
    <source>
        <strain evidence="8">BX7</strain>
    </source>
</reference>
<dbReference type="Pfam" id="PF02152">
    <property type="entry name" value="FolB"/>
    <property type="match status" value="1"/>
</dbReference>
<dbReference type="AlphaFoldDB" id="A0A926DEG5"/>
<protein>
    <recommendedName>
        <fullName evidence="6">7,8-dihydroneopterin aldolase</fullName>
        <ecNumber evidence="6">4.1.2.25</ecNumber>
    </recommendedName>
</protein>
<name>A0A926DEG5_9FIRM</name>
<evidence type="ECO:0000256" key="6">
    <source>
        <dbReference type="RuleBase" id="RU362079"/>
    </source>
</evidence>
<evidence type="ECO:0000256" key="2">
    <source>
        <dbReference type="ARBA" id="ARBA00005013"/>
    </source>
</evidence>
<keyword evidence="9" id="KW-1185">Reference proteome</keyword>
<dbReference type="NCBIfam" id="TIGR00526">
    <property type="entry name" value="folB_dom"/>
    <property type="match status" value="1"/>
</dbReference>
<dbReference type="GO" id="GO:0046654">
    <property type="term" value="P:tetrahydrofolate biosynthetic process"/>
    <property type="evidence" value="ECO:0007669"/>
    <property type="project" value="UniProtKB-UniRule"/>
</dbReference>
<dbReference type="EC" id="4.1.2.25" evidence="6"/>
<gene>
    <name evidence="8" type="primary">folB</name>
    <name evidence="8" type="ORF">H8695_08000</name>
</gene>
<comment type="catalytic activity">
    <reaction evidence="1 6">
        <text>7,8-dihydroneopterin = 6-hydroxymethyl-7,8-dihydropterin + glycolaldehyde</text>
        <dbReference type="Rhea" id="RHEA:10540"/>
        <dbReference type="ChEBI" id="CHEBI:17001"/>
        <dbReference type="ChEBI" id="CHEBI:17071"/>
        <dbReference type="ChEBI" id="CHEBI:44841"/>
        <dbReference type="EC" id="4.1.2.25"/>
    </reaction>
</comment>
<evidence type="ECO:0000256" key="5">
    <source>
        <dbReference type="ARBA" id="ARBA00023239"/>
    </source>
</evidence>
<accession>A0A926DEG5</accession>
<keyword evidence="5 6" id="KW-0456">Lyase</keyword>
<comment type="function">
    <text evidence="6">Catalyzes the conversion of 7,8-dihydroneopterin to 6-hydroxymethyl-7,8-dihydropterin.</text>
</comment>
<sequence>MDRINLTGITVRACHGVHDYEKSEAHPFVFDVELGVDLAAAGRSDDLRDTVSYSDVFRTVVKTAREECCNLIERLAGLLCERILALDTRIMLVSVTVHKPEAPLQGEFSDVSVTLSQRRKDG</sequence>
<dbReference type="Gene3D" id="3.30.1130.10">
    <property type="match status" value="1"/>
</dbReference>
<dbReference type="InterPro" id="IPR043133">
    <property type="entry name" value="GTP-CH-I_C/QueF"/>
</dbReference>
<dbReference type="RefSeq" id="WP_249300462.1">
    <property type="nucleotide sequence ID" value="NZ_JACRSP010000003.1"/>
</dbReference>
<organism evidence="8 9">
    <name type="scientific">Feifania hominis</name>
    <dbReference type="NCBI Taxonomy" id="2763660"/>
    <lineage>
        <taxon>Bacteria</taxon>
        <taxon>Bacillati</taxon>
        <taxon>Bacillota</taxon>
        <taxon>Clostridia</taxon>
        <taxon>Eubacteriales</taxon>
        <taxon>Feifaniaceae</taxon>
        <taxon>Feifania</taxon>
    </lineage>
</organism>
<evidence type="ECO:0000259" key="7">
    <source>
        <dbReference type="SMART" id="SM00905"/>
    </source>
</evidence>
<keyword evidence="4 6" id="KW-0289">Folate biosynthesis</keyword>
<dbReference type="CDD" id="cd00534">
    <property type="entry name" value="DHNA_DHNTPE"/>
    <property type="match status" value="1"/>
</dbReference>
<dbReference type="EMBL" id="JACRSP010000003">
    <property type="protein sequence ID" value="MBC8536623.1"/>
    <property type="molecule type" value="Genomic_DNA"/>
</dbReference>
<comment type="caution">
    <text evidence="8">The sequence shown here is derived from an EMBL/GenBank/DDBJ whole genome shotgun (WGS) entry which is preliminary data.</text>
</comment>
<evidence type="ECO:0000256" key="3">
    <source>
        <dbReference type="ARBA" id="ARBA00005708"/>
    </source>
</evidence>
<comment type="similarity">
    <text evidence="3 6">Belongs to the DHNA family.</text>
</comment>
<comment type="pathway">
    <text evidence="2 6">Cofactor biosynthesis; tetrahydrofolate biosynthesis; 2-amino-4-hydroxy-6-hydroxymethyl-7,8-dihydropteridine diphosphate from 7,8-dihydroneopterin triphosphate: step 3/4.</text>
</comment>
<proteinExistence type="inferred from homology"/>
<dbReference type="InterPro" id="IPR006157">
    <property type="entry name" value="FolB_dom"/>
</dbReference>
<evidence type="ECO:0000313" key="9">
    <source>
        <dbReference type="Proteomes" id="UP000620366"/>
    </source>
</evidence>
<dbReference type="Proteomes" id="UP000620366">
    <property type="component" value="Unassembled WGS sequence"/>
</dbReference>